<dbReference type="InterPro" id="IPR005252">
    <property type="entry name" value="CoaBC"/>
</dbReference>
<keyword evidence="1 3" id="KW-0210">Decarboxylase</keyword>
<keyword evidence="2 3" id="KW-0456">Lyase</keyword>
<keyword evidence="3" id="KW-0479">Metal-binding</keyword>
<reference evidence="7" key="1">
    <citation type="submission" date="2017-05" db="EMBL/GenBank/DDBJ databases">
        <authorList>
            <person name="Varghese N."/>
            <person name="Submissions S."/>
        </authorList>
    </citation>
    <scope>NUCLEOTIDE SEQUENCE</scope>
    <source>
        <strain evidence="7">DSM 45262</strain>
    </source>
</reference>
<evidence type="ECO:0000259" key="6">
    <source>
        <dbReference type="Pfam" id="PF04127"/>
    </source>
</evidence>
<feature type="binding site" evidence="3">
    <location>
        <position position="322"/>
    </location>
    <ligand>
        <name>CTP</name>
        <dbReference type="ChEBI" id="CHEBI:37563"/>
    </ligand>
</feature>
<feature type="domain" description="DNA/pantothenate metabolism flavoprotein C-terminal" evidence="6">
    <location>
        <begin position="184"/>
        <end position="393"/>
    </location>
</feature>
<dbReference type="Pfam" id="PF02441">
    <property type="entry name" value="Flavoprotein"/>
    <property type="match status" value="1"/>
</dbReference>
<comment type="catalytic activity">
    <reaction evidence="3 4">
        <text>N-[(R)-4-phosphopantothenoyl]-L-cysteine + H(+) = (R)-4'-phosphopantetheine + CO2</text>
        <dbReference type="Rhea" id="RHEA:16793"/>
        <dbReference type="ChEBI" id="CHEBI:15378"/>
        <dbReference type="ChEBI" id="CHEBI:16526"/>
        <dbReference type="ChEBI" id="CHEBI:59458"/>
        <dbReference type="ChEBI" id="CHEBI:61723"/>
        <dbReference type="EC" id="4.1.1.36"/>
    </reaction>
</comment>
<feature type="binding site" evidence="3">
    <location>
        <position position="277"/>
    </location>
    <ligand>
        <name>CTP</name>
        <dbReference type="ChEBI" id="CHEBI:37563"/>
    </ligand>
</feature>
<feature type="domain" description="Flavoprotein" evidence="5">
    <location>
        <begin position="4"/>
        <end position="176"/>
    </location>
</feature>
<keyword evidence="3" id="KW-0511">Multifunctional enzyme</keyword>
<dbReference type="GO" id="GO:0071513">
    <property type="term" value="C:phosphopantothenoylcysteine decarboxylase complex"/>
    <property type="evidence" value="ECO:0007669"/>
    <property type="project" value="TreeGrafter"/>
</dbReference>
<dbReference type="InterPro" id="IPR003382">
    <property type="entry name" value="Flavoprotein"/>
</dbReference>
<proteinExistence type="inferred from homology"/>
<dbReference type="EMBL" id="FXTU01000002">
    <property type="protein sequence ID" value="SMP10352.1"/>
    <property type="molecule type" value="Genomic_DNA"/>
</dbReference>
<protein>
    <recommendedName>
        <fullName evidence="3">Coenzyme A biosynthesis bifunctional protein CoaBC</fullName>
    </recommendedName>
    <alternativeName>
        <fullName evidence="3">DNA/pantothenate metabolism flavoprotein</fullName>
    </alternativeName>
    <alternativeName>
        <fullName evidence="3">Phosphopantothenoylcysteine synthetase/decarboxylase</fullName>
        <shortName evidence="3">PPCS-PPCDC</shortName>
    </alternativeName>
    <domain>
        <recommendedName>
            <fullName evidence="3">Phosphopantothenoylcysteine decarboxylase</fullName>
            <shortName evidence="3">PPC decarboxylase</shortName>
            <shortName evidence="3">PPC-DC</shortName>
            <ecNumber evidence="3">4.1.1.36</ecNumber>
        </recommendedName>
        <alternativeName>
            <fullName evidence="3">CoaC</fullName>
        </alternativeName>
    </domain>
    <domain>
        <recommendedName>
            <fullName evidence="3">Phosphopantothenate--cysteine ligase</fullName>
            <ecNumber evidence="3">6.3.2.5</ecNumber>
        </recommendedName>
        <alternativeName>
            <fullName evidence="3">CoaB</fullName>
        </alternativeName>
        <alternativeName>
            <fullName evidence="3">Phosphopantothenoylcysteine synthetase</fullName>
            <shortName evidence="3">PPC synthetase</shortName>
            <shortName evidence="3">PPC-S</shortName>
        </alternativeName>
    </domain>
</protein>
<evidence type="ECO:0000256" key="4">
    <source>
        <dbReference type="RuleBase" id="RU364078"/>
    </source>
</evidence>
<evidence type="ECO:0000256" key="2">
    <source>
        <dbReference type="ARBA" id="ARBA00023239"/>
    </source>
</evidence>
<dbReference type="SUPFAM" id="SSF52507">
    <property type="entry name" value="Homo-oligomeric flavin-containing Cys decarboxylases, HFCD"/>
    <property type="match status" value="1"/>
</dbReference>
<dbReference type="GO" id="GO:0004633">
    <property type="term" value="F:phosphopantothenoylcysteine decarboxylase activity"/>
    <property type="evidence" value="ECO:0007669"/>
    <property type="project" value="UniProtKB-UniRule"/>
</dbReference>
<feature type="binding site" evidence="3">
    <location>
        <position position="287"/>
    </location>
    <ligand>
        <name>CTP</name>
        <dbReference type="ChEBI" id="CHEBI:37563"/>
    </ligand>
</feature>
<dbReference type="InterPro" id="IPR007085">
    <property type="entry name" value="DNA/pantothenate-metab_flavo_C"/>
</dbReference>
<dbReference type="PANTHER" id="PTHR14359">
    <property type="entry name" value="HOMO-OLIGOMERIC FLAVIN CONTAINING CYS DECARBOXYLASE FAMILY"/>
    <property type="match status" value="1"/>
</dbReference>
<comment type="caution">
    <text evidence="3">Lacks conserved residue(s) required for the propagation of feature annotation.</text>
</comment>
<keyword evidence="3 4" id="KW-0436">Ligase</keyword>
<dbReference type="InterPro" id="IPR036551">
    <property type="entry name" value="Flavin_trans-like"/>
</dbReference>
<dbReference type="GO" id="GO:0010181">
    <property type="term" value="F:FMN binding"/>
    <property type="evidence" value="ECO:0007669"/>
    <property type="project" value="UniProtKB-UniRule"/>
</dbReference>
<keyword evidence="3 4" id="KW-0285">Flavoprotein</keyword>
<dbReference type="NCBIfam" id="TIGR00521">
    <property type="entry name" value="coaBC_dfp"/>
    <property type="match status" value="1"/>
</dbReference>
<comment type="cofactor">
    <cofactor evidence="3">
        <name>Mg(2+)</name>
        <dbReference type="ChEBI" id="CHEBI:18420"/>
    </cofactor>
</comment>
<comment type="function">
    <text evidence="4">Catalyzes two steps in the biosynthesis of coenzyme A. In the first step cysteine is conjugated to 4'-phosphopantothenate to form 4-phosphopantothenoylcysteine, in the latter compound is decarboxylated to form 4'-phosphopantotheine.</text>
</comment>
<dbReference type="Proteomes" id="UP001157946">
    <property type="component" value="Unassembled WGS sequence"/>
</dbReference>
<evidence type="ECO:0000256" key="3">
    <source>
        <dbReference type="HAMAP-Rule" id="MF_02225"/>
    </source>
</evidence>
<dbReference type="EC" id="6.3.2.5" evidence="3"/>
<evidence type="ECO:0000256" key="1">
    <source>
        <dbReference type="ARBA" id="ARBA00022793"/>
    </source>
</evidence>
<accession>A0AA45WLC4</accession>
<dbReference type="Gene3D" id="3.40.50.1950">
    <property type="entry name" value="Flavin prenyltransferase-like"/>
    <property type="match status" value="1"/>
</dbReference>
<keyword evidence="8" id="KW-1185">Reference proteome</keyword>
<dbReference type="AlphaFoldDB" id="A0AA45WLC4"/>
<evidence type="ECO:0000313" key="7">
    <source>
        <dbReference type="EMBL" id="SMP10352.1"/>
    </source>
</evidence>
<feature type="active site" description="Proton donor" evidence="3">
    <location>
        <position position="156"/>
    </location>
</feature>
<comment type="caution">
    <text evidence="7">The sequence shown here is derived from an EMBL/GenBank/DDBJ whole genome shotgun (WGS) entry which is preliminary data.</text>
</comment>
<comment type="similarity">
    <text evidence="3 4">In the N-terminal section; belongs to the HFCD (homo-oligomeric flavin containing Cys decarboxylase) superfamily.</text>
</comment>
<gene>
    <name evidence="3" type="primary">coaBC</name>
    <name evidence="7" type="ORF">SAMN06265361_102171</name>
</gene>
<evidence type="ECO:0000313" key="8">
    <source>
        <dbReference type="Proteomes" id="UP001157946"/>
    </source>
</evidence>
<dbReference type="SUPFAM" id="SSF102645">
    <property type="entry name" value="CoaB-like"/>
    <property type="match status" value="1"/>
</dbReference>
<dbReference type="GO" id="GO:0004632">
    <property type="term" value="F:phosphopantothenate--cysteine ligase activity"/>
    <property type="evidence" value="ECO:0007669"/>
    <property type="project" value="UniProtKB-UniRule"/>
</dbReference>
<dbReference type="HAMAP" id="MF_02225">
    <property type="entry name" value="CoaBC"/>
    <property type="match status" value="1"/>
</dbReference>
<organism evidence="7 8">
    <name type="scientific">Laceyella tengchongensis</name>
    <dbReference type="NCBI Taxonomy" id="574699"/>
    <lineage>
        <taxon>Bacteria</taxon>
        <taxon>Bacillati</taxon>
        <taxon>Bacillota</taxon>
        <taxon>Bacilli</taxon>
        <taxon>Bacillales</taxon>
        <taxon>Thermoactinomycetaceae</taxon>
        <taxon>Laceyella</taxon>
    </lineage>
</organism>
<feature type="region of interest" description="Phosphopantothenoylcysteine decarboxylase" evidence="3">
    <location>
        <begin position="1"/>
        <end position="188"/>
    </location>
</feature>
<comment type="function">
    <text evidence="3">Catalyzes two sequential steps in the biosynthesis of coenzyme A. In the first step cysteine is conjugated to 4'-phosphopantothenate to form 4-phosphopantothenoylcysteine. In the second step the latter compound is decarboxylated to form 4'-phosphopantotheine.</text>
</comment>
<keyword evidence="3" id="KW-0460">Magnesium</keyword>
<feature type="binding site" evidence="3">
    <location>
        <position position="340"/>
    </location>
    <ligand>
        <name>CTP</name>
        <dbReference type="ChEBI" id="CHEBI:37563"/>
    </ligand>
</feature>
<dbReference type="InterPro" id="IPR035929">
    <property type="entry name" value="CoaB-like_sf"/>
</dbReference>
<dbReference type="EC" id="4.1.1.36" evidence="3"/>
<dbReference type="PANTHER" id="PTHR14359:SF6">
    <property type="entry name" value="PHOSPHOPANTOTHENOYLCYSTEINE DECARBOXYLASE"/>
    <property type="match status" value="1"/>
</dbReference>
<comment type="pathway">
    <text evidence="3 4">Cofactor biosynthesis; coenzyme A biosynthesis; CoA from (R)-pantothenate: step 3/5.</text>
</comment>
<name>A0AA45WLC4_9BACL</name>
<dbReference type="Pfam" id="PF04127">
    <property type="entry name" value="DFP"/>
    <property type="match status" value="1"/>
</dbReference>
<comment type="similarity">
    <text evidence="3 4">In the C-terminal section; belongs to the PPC synthetase family.</text>
</comment>
<dbReference type="GO" id="GO:0046872">
    <property type="term" value="F:metal ion binding"/>
    <property type="evidence" value="ECO:0007669"/>
    <property type="project" value="UniProtKB-KW"/>
</dbReference>
<feature type="binding site" evidence="3">
    <location>
        <position position="336"/>
    </location>
    <ligand>
        <name>CTP</name>
        <dbReference type="ChEBI" id="CHEBI:37563"/>
    </ligand>
</feature>
<dbReference type="Gene3D" id="3.40.50.10300">
    <property type="entry name" value="CoaB-like"/>
    <property type="match status" value="1"/>
</dbReference>
<dbReference type="GO" id="GO:0015941">
    <property type="term" value="P:pantothenate catabolic process"/>
    <property type="evidence" value="ECO:0007669"/>
    <property type="project" value="InterPro"/>
</dbReference>
<keyword evidence="3 4" id="KW-0288">FMN</keyword>
<evidence type="ECO:0000259" key="5">
    <source>
        <dbReference type="Pfam" id="PF02441"/>
    </source>
</evidence>
<sequence length="400" mass="43464">MRGKRVVLGVTGGIAAFKAASIASQLTQRGADVRVIMTASATQFITPLTMQILSRHSVAVDTFDERNPAVVNHIDLADHADLFVIAPATANFMGKLAMGLADDMLTTTLLATLAPIVVAPAMNVHMYQNAVVQENMNRLRARGVRFIDPAEGQLACGYVGQGRMAEPEEIVAWVERFFDTNRPLAGKKVLITAGPTQEPIDPVRYISNYSSGKMGYALAEAAVAAGAEVILVSGPVSLPTPEGVTRIDVVRTREMKEAVMRMLPEADVIIKAAAVSDYRPKVELASKRKKASSEWLLELEKTEDIASEVGKRKRPDQLFVGFAAETDRVAEYAKSKLVRKGQDLVVANDVTLPGAGFGTDTNIVTIYDRDGEVCALPLLSKREVAERIIQLIGERLHERR</sequence>
<feature type="region of interest" description="Phosphopantothenate--cysteine ligase" evidence="3">
    <location>
        <begin position="189"/>
        <end position="400"/>
    </location>
</feature>
<comment type="cofactor">
    <cofactor evidence="3">
        <name>FMN</name>
        <dbReference type="ChEBI" id="CHEBI:58210"/>
    </cofactor>
    <text evidence="3">Binds 1 FMN per subunit.</text>
</comment>
<dbReference type="GO" id="GO:0015937">
    <property type="term" value="P:coenzyme A biosynthetic process"/>
    <property type="evidence" value="ECO:0007669"/>
    <property type="project" value="UniProtKB-UniRule"/>
</dbReference>
<comment type="catalytic activity">
    <reaction evidence="3 4">
        <text>(R)-4'-phosphopantothenate + L-cysteine + CTP = N-[(R)-4-phosphopantothenoyl]-L-cysteine + CMP + diphosphate + H(+)</text>
        <dbReference type="Rhea" id="RHEA:19397"/>
        <dbReference type="ChEBI" id="CHEBI:10986"/>
        <dbReference type="ChEBI" id="CHEBI:15378"/>
        <dbReference type="ChEBI" id="CHEBI:33019"/>
        <dbReference type="ChEBI" id="CHEBI:35235"/>
        <dbReference type="ChEBI" id="CHEBI:37563"/>
        <dbReference type="ChEBI" id="CHEBI:59458"/>
        <dbReference type="ChEBI" id="CHEBI:60377"/>
        <dbReference type="EC" id="6.3.2.5"/>
    </reaction>
</comment>
<comment type="pathway">
    <text evidence="3 4">Cofactor biosynthesis; coenzyme A biosynthesis; CoA from (R)-pantothenate: step 2/5.</text>
</comment>